<feature type="transmembrane region" description="Helical" evidence="1">
    <location>
        <begin position="15"/>
        <end position="37"/>
    </location>
</feature>
<accession>A0A3Q9FJR9</accession>
<dbReference type="RefSeq" id="WP_126611725.1">
    <property type="nucleotide sequence ID" value="NZ_CP034562.1"/>
</dbReference>
<dbReference type="InterPro" id="IPR005625">
    <property type="entry name" value="PepSY-ass_TM"/>
</dbReference>
<dbReference type="OrthoDB" id="1111139at2"/>
<keyword evidence="1" id="KW-0472">Membrane</keyword>
<reference evidence="2 3" key="1">
    <citation type="submission" date="2018-12" db="EMBL/GenBank/DDBJ databases">
        <title>Flammeovirga pectinis sp. nov., isolated from the gut of the Korean scallop, Patinopecten yessoensis.</title>
        <authorList>
            <person name="Bae J.-W."/>
            <person name="Jeong Y.-S."/>
            <person name="Kang W."/>
        </authorList>
    </citation>
    <scope>NUCLEOTIDE SEQUENCE [LARGE SCALE GENOMIC DNA]</scope>
    <source>
        <strain evidence="2 3">L12M1</strain>
    </source>
</reference>
<name>A0A3Q9FJR9_9BACT</name>
<evidence type="ECO:0000313" key="3">
    <source>
        <dbReference type="Proteomes" id="UP000267268"/>
    </source>
</evidence>
<dbReference type="Pfam" id="PF03929">
    <property type="entry name" value="PepSY_TM"/>
    <property type="match status" value="1"/>
</dbReference>
<evidence type="ECO:0000313" key="2">
    <source>
        <dbReference type="EMBL" id="AZQ61343.1"/>
    </source>
</evidence>
<keyword evidence="3" id="KW-1185">Reference proteome</keyword>
<dbReference type="Gene3D" id="2.130.10.10">
    <property type="entry name" value="YVTN repeat-like/Quinoprotein amine dehydrogenase"/>
    <property type="match status" value="1"/>
</dbReference>
<feature type="transmembrane region" description="Helical" evidence="1">
    <location>
        <begin position="258"/>
        <end position="284"/>
    </location>
</feature>
<protein>
    <submittedName>
        <fullName evidence="2">PepSY domain-containing protein</fullName>
    </submittedName>
</protein>
<dbReference type="Proteomes" id="UP000267268">
    <property type="component" value="Chromosome 1"/>
</dbReference>
<organism evidence="2 3">
    <name type="scientific">Flammeovirga pectinis</name>
    <dbReference type="NCBI Taxonomy" id="2494373"/>
    <lineage>
        <taxon>Bacteria</taxon>
        <taxon>Pseudomonadati</taxon>
        <taxon>Bacteroidota</taxon>
        <taxon>Cytophagia</taxon>
        <taxon>Cytophagales</taxon>
        <taxon>Flammeovirgaceae</taxon>
        <taxon>Flammeovirga</taxon>
    </lineage>
</organism>
<gene>
    <name evidence="2" type="ORF">EI427_03625</name>
</gene>
<dbReference type="PANTHER" id="PTHR34219">
    <property type="entry name" value="IRON-REGULATED INNER MEMBRANE PROTEIN-RELATED"/>
    <property type="match status" value="1"/>
</dbReference>
<keyword evidence="1" id="KW-1133">Transmembrane helix</keyword>
<feature type="transmembrane region" description="Helical" evidence="1">
    <location>
        <begin position="216"/>
        <end position="237"/>
    </location>
</feature>
<sequence>MSKLGKSIYKKVKKWHKYIGISISIVLVWMSVSGILLNHPNLIAGVGVNQKFIPSDYLPQNWNRGGILDAVHIGADTIFIAGKQGIWKSTDKGQTFSSAMNNGFTEEIFYQKTNDLIYLKEAHSLFAATFGGIYKLNLLNNKWSYIPTNTAHKEQFVKLLQVKNKLYAVSQSGIYLYNNSTLLPQNLLKDKRTTMNLIQFTFALHSGWLWRNTGRIIYDFVAIILIFLSITSLYITFRKKTKIEDKEKRKKRNSRLGFMIKYHTQIGVWTSLILLIIGGTGLFMRPPLLVALVGGKVPIKYIPSSIGYNPWYHTIRNALYDEKTDKIVFDTTEGIYEGNSNLKTSFTKTDWDVNIFVMGATVFEPLSNGHFLIGSFYGLFDYKRGDNFSLDVLTHHKTPKYSSLQRPSNYMVMSHFSHPDGTNYITTFQQGLLALNQPKNDSYYPVPHQLIDNYKMPLWNYMFELHNGRLFHFIMDKWGILFIPLISLLFIVLTISGVYEYVYRKKSKIKKFFKSI</sequence>
<dbReference type="EMBL" id="CP034562">
    <property type="protein sequence ID" value="AZQ61343.1"/>
    <property type="molecule type" value="Genomic_DNA"/>
</dbReference>
<evidence type="ECO:0000256" key="1">
    <source>
        <dbReference type="SAM" id="Phobius"/>
    </source>
</evidence>
<feature type="transmembrane region" description="Helical" evidence="1">
    <location>
        <begin position="478"/>
        <end position="502"/>
    </location>
</feature>
<dbReference type="AlphaFoldDB" id="A0A3Q9FJR9"/>
<proteinExistence type="predicted"/>
<dbReference type="InterPro" id="IPR015943">
    <property type="entry name" value="WD40/YVTN_repeat-like_dom_sf"/>
</dbReference>
<dbReference type="KEGG" id="fll:EI427_03625"/>
<keyword evidence="1" id="KW-0812">Transmembrane</keyword>